<dbReference type="Proteomes" id="UP000623608">
    <property type="component" value="Unassembled WGS sequence"/>
</dbReference>
<keyword evidence="2" id="KW-0812">Transmembrane</keyword>
<sequence length="160" mass="17986">MTMIAIIFQALSFVGVLIALYFAAMQTRKLQKQVSISNLYSRYEALHHANERYDAGLAMLFQRPDLRSYVFRRKPVDLVGDDLDRALIVADQMAGAVDHALRVGDRFPDEGRGDWSAVAEEMARTPLFQAIVSEKPTDFPDLSRFFPDAQPDEETSDATG</sequence>
<keyword evidence="4" id="KW-1185">Reference proteome</keyword>
<evidence type="ECO:0000256" key="2">
    <source>
        <dbReference type="SAM" id="Phobius"/>
    </source>
</evidence>
<evidence type="ECO:0000313" key="3">
    <source>
        <dbReference type="EMBL" id="GIF21643.1"/>
    </source>
</evidence>
<organism evidence="3 4">
    <name type="scientific">Paractinoplanes tereljensis</name>
    <dbReference type="NCBI Taxonomy" id="571912"/>
    <lineage>
        <taxon>Bacteria</taxon>
        <taxon>Bacillati</taxon>
        <taxon>Actinomycetota</taxon>
        <taxon>Actinomycetes</taxon>
        <taxon>Micromonosporales</taxon>
        <taxon>Micromonosporaceae</taxon>
        <taxon>Paractinoplanes</taxon>
    </lineage>
</organism>
<name>A0A919NNY3_9ACTN</name>
<evidence type="ECO:0000256" key="1">
    <source>
        <dbReference type="SAM" id="MobiDB-lite"/>
    </source>
</evidence>
<gene>
    <name evidence="3" type="ORF">Ate02nite_43730</name>
</gene>
<keyword evidence="2" id="KW-1133">Transmembrane helix</keyword>
<feature type="compositionally biased region" description="Acidic residues" evidence="1">
    <location>
        <begin position="150"/>
        <end position="160"/>
    </location>
</feature>
<dbReference type="RefSeq" id="WP_203808429.1">
    <property type="nucleotide sequence ID" value="NZ_BOMY01000031.1"/>
</dbReference>
<feature type="region of interest" description="Disordered" evidence="1">
    <location>
        <begin position="138"/>
        <end position="160"/>
    </location>
</feature>
<feature type="transmembrane region" description="Helical" evidence="2">
    <location>
        <begin position="6"/>
        <end position="24"/>
    </location>
</feature>
<accession>A0A919NNY3</accession>
<reference evidence="3" key="1">
    <citation type="submission" date="2021-01" db="EMBL/GenBank/DDBJ databases">
        <title>Whole genome shotgun sequence of Actinoplanes tereljensis NBRC 105297.</title>
        <authorList>
            <person name="Komaki H."/>
            <person name="Tamura T."/>
        </authorList>
    </citation>
    <scope>NUCLEOTIDE SEQUENCE</scope>
    <source>
        <strain evidence="3">NBRC 105297</strain>
    </source>
</reference>
<evidence type="ECO:0000313" key="4">
    <source>
        <dbReference type="Proteomes" id="UP000623608"/>
    </source>
</evidence>
<proteinExistence type="predicted"/>
<comment type="caution">
    <text evidence="3">The sequence shown here is derived from an EMBL/GenBank/DDBJ whole genome shotgun (WGS) entry which is preliminary data.</text>
</comment>
<dbReference type="EMBL" id="BOMY01000031">
    <property type="protein sequence ID" value="GIF21643.1"/>
    <property type="molecule type" value="Genomic_DNA"/>
</dbReference>
<protein>
    <submittedName>
        <fullName evidence="3">Uncharacterized protein</fullName>
    </submittedName>
</protein>
<keyword evidence="2" id="KW-0472">Membrane</keyword>
<dbReference type="AlphaFoldDB" id="A0A919NNY3"/>